<evidence type="ECO:0000256" key="10">
    <source>
        <dbReference type="SAM" id="Coils"/>
    </source>
</evidence>
<dbReference type="SMART" id="SM00387">
    <property type="entry name" value="HATPase_c"/>
    <property type="match status" value="1"/>
</dbReference>
<dbReference type="PROSITE" id="PS50885">
    <property type="entry name" value="HAMP"/>
    <property type="match status" value="1"/>
</dbReference>
<dbReference type="EC" id="2.7.13.3" evidence="3"/>
<keyword evidence="11" id="KW-1133">Transmembrane helix</keyword>
<proteinExistence type="predicted"/>
<sequence>MANPDISPSRPGPIQSIRNFVDSLAGRLLGLTVIAVLVGEALVFAGALAGFHEQWLRERMNLAQIAALALEVSPDLEIAESLEYELLTNAEVQRAALQRAGERVLLLEDPNVVPTEPLVTYDYTQADEARPFWWAVESFFAPPGRVLRVLSRPRFESGEFIEIVLNEAPLKRAMNEFAQQFLLASTWILIAAAALIYFMLTLAFVGPMHDLTRAIERFRDKPEDVSIAFPRSSRGDEIGRAQRAAADMAEQVRNALRQNERLAALGGAVARIGHDLRNMLSTAQLVADRLKNSEDEEVRRLLPRLERTIDRAAGLASSTLKYGRADEKAPELERVDVAVATEDAASDALGGFEGVSYRGDIEPRLACVADAEHLNRIVVNLMRNAAQAMVDHDRSDKTIVVRAVRVEGRCEIDVIDHGPGVRENLRARLFEPFVSAAPEAGGTGLGLAIARELTRSMGGELELTRTGAEGTTFRITLPAA</sequence>
<dbReference type="Pfam" id="PF02518">
    <property type="entry name" value="HATPase_c"/>
    <property type="match status" value="1"/>
</dbReference>
<dbReference type="Gene3D" id="6.10.340.10">
    <property type="match status" value="1"/>
</dbReference>
<keyword evidence="10" id="KW-0175">Coiled coil</keyword>
<dbReference type="InterPro" id="IPR050980">
    <property type="entry name" value="2C_sensor_his_kinase"/>
</dbReference>
<dbReference type="Gene3D" id="3.30.565.10">
    <property type="entry name" value="Histidine kinase-like ATPase, C-terminal domain"/>
    <property type="match status" value="1"/>
</dbReference>
<keyword evidence="8 14" id="KW-0418">Kinase</keyword>
<dbReference type="InterPro" id="IPR003661">
    <property type="entry name" value="HisK_dim/P_dom"/>
</dbReference>
<dbReference type="Gene3D" id="1.10.287.130">
    <property type="match status" value="1"/>
</dbReference>
<dbReference type="InterPro" id="IPR036890">
    <property type="entry name" value="HATPase_C_sf"/>
</dbReference>
<dbReference type="GO" id="GO:0005524">
    <property type="term" value="F:ATP binding"/>
    <property type="evidence" value="ECO:0007669"/>
    <property type="project" value="UniProtKB-KW"/>
</dbReference>
<feature type="transmembrane region" description="Helical" evidence="11">
    <location>
        <begin position="28"/>
        <end position="51"/>
    </location>
</feature>
<keyword evidence="11" id="KW-0812">Transmembrane</keyword>
<evidence type="ECO:0000256" key="6">
    <source>
        <dbReference type="ARBA" id="ARBA00022679"/>
    </source>
</evidence>
<keyword evidence="6 14" id="KW-0808">Transferase</keyword>
<reference evidence="15" key="1">
    <citation type="submission" date="2019-12" db="EMBL/GenBank/DDBJ databases">
        <title>Complete genome of Terracaulis silvestris 0127_4.</title>
        <authorList>
            <person name="Vieira S."/>
            <person name="Riedel T."/>
            <person name="Sproer C."/>
            <person name="Pascual J."/>
            <person name="Boedeker C."/>
            <person name="Overmann J."/>
        </authorList>
    </citation>
    <scope>NUCLEOTIDE SEQUENCE [LARGE SCALE GENOMIC DNA]</scope>
    <source>
        <strain evidence="15">0127_4</strain>
    </source>
</reference>
<comment type="subcellular location">
    <subcellularLocation>
        <location evidence="2">Cell membrane</location>
        <topology evidence="2">Multi-pass membrane protein</topology>
    </subcellularLocation>
</comment>
<dbReference type="KEGG" id="tsv:DSM104635_01261"/>
<dbReference type="InterPro" id="IPR003594">
    <property type="entry name" value="HATPase_dom"/>
</dbReference>
<dbReference type="InterPro" id="IPR036097">
    <property type="entry name" value="HisK_dim/P_sf"/>
</dbReference>
<dbReference type="CDD" id="cd00082">
    <property type="entry name" value="HisKA"/>
    <property type="match status" value="1"/>
</dbReference>
<dbReference type="GO" id="GO:0005886">
    <property type="term" value="C:plasma membrane"/>
    <property type="evidence" value="ECO:0007669"/>
    <property type="project" value="UniProtKB-SubCell"/>
</dbReference>
<dbReference type="PANTHER" id="PTHR44936">
    <property type="entry name" value="SENSOR PROTEIN CREC"/>
    <property type="match status" value="1"/>
</dbReference>
<keyword evidence="7" id="KW-0547">Nucleotide-binding</keyword>
<keyword evidence="5" id="KW-0597">Phosphoprotein</keyword>
<dbReference type="PRINTS" id="PR00344">
    <property type="entry name" value="BCTRLSENSOR"/>
</dbReference>
<evidence type="ECO:0000256" key="9">
    <source>
        <dbReference type="ARBA" id="ARBA00022840"/>
    </source>
</evidence>
<dbReference type="InterPro" id="IPR003660">
    <property type="entry name" value="HAMP_dom"/>
</dbReference>
<dbReference type="SUPFAM" id="SSF55874">
    <property type="entry name" value="ATPase domain of HSP90 chaperone/DNA topoisomerase II/histidine kinase"/>
    <property type="match status" value="1"/>
</dbReference>
<feature type="domain" description="HAMP" evidence="13">
    <location>
        <begin position="202"/>
        <end position="257"/>
    </location>
</feature>
<protein>
    <recommendedName>
        <fullName evidence="3">histidine kinase</fullName>
        <ecNumber evidence="3">2.7.13.3</ecNumber>
    </recommendedName>
</protein>
<accession>A0A6I6MTH2</accession>
<gene>
    <name evidence="14" type="primary">gchK</name>
    <name evidence="14" type="ORF">DSM104635_01261</name>
</gene>
<evidence type="ECO:0000313" key="15">
    <source>
        <dbReference type="Proteomes" id="UP000431269"/>
    </source>
</evidence>
<evidence type="ECO:0000259" key="12">
    <source>
        <dbReference type="PROSITE" id="PS50109"/>
    </source>
</evidence>
<evidence type="ECO:0000256" key="1">
    <source>
        <dbReference type="ARBA" id="ARBA00000085"/>
    </source>
</evidence>
<keyword evidence="9" id="KW-0067">ATP-binding</keyword>
<keyword evidence="15" id="KW-1185">Reference proteome</keyword>
<evidence type="ECO:0000256" key="2">
    <source>
        <dbReference type="ARBA" id="ARBA00004651"/>
    </source>
</evidence>
<evidence type="ECO:0000256" key="4">
    <source>
        <dbReference type="ARBA" id="ARBA00022475"/>
    </source>
</evidence>
<dbReference type="EMBL" id="CP047045">
    <property type="protein sequence ID" value="QGZ94443.1"/>
    <property type="molecule type" value="Genomic_DNA"/>
</dbReference>
<feature type="transmembrane region" description="Helical" evidence="11">
    <location>
        <begin position="181"/>
        <end position="205"/>
    </location>
</feature>
<dbReference type="PANTHER" id="PTHR44936:SF10">
    <property type="entry name" value="SENSOR PROTEIN RSTB"/>
    <property type="match status" value="1"/>
</dbReference>
<dbReference type="RefSeq" id="WP_158765379.1">
    <property type="nucleotide sequence ID" value="NZ_CP047045.1"/>
</dbReference>
<dbReference type="InterPro" id="IPR004358">
    <property type="entry name" value="Sig_transdc_His_kin-like_C"/>
</dbReference>
<dbReference type="InterPro" id="IPR005467">
    <property type="entry name" value="His_kinase_dom"/>
</dbReference>
<dbReference type="PROSITE" id="PS50109">
    <property type="entry name" value="HIS_KIN"/>
    <property type="match status" value="1"/>
</dbReference>
<keyword evidence="11" id="KW-0472">Membrane</keyword>
<evidence type="ECO:0000313" key="14">
    <source>
        <dbReference type="EMBL" id="QGZ94443.1"/>
    </source>
</evidence>
<dbReference type="Proteomes" id="UP000431269">
    <property type="component" value="Chromosome"/>
</dbReference>
<keyword evidence="4" id="KW-1003">Cell membrane</keyword>
<evidence type="ECO:0000259" key="13">
    <source>
        <dbReference type="PROSITE" id="PS50885"/>
    </source>
</evidence>
<feature type="coiled-coil region" evidence="10">
    <location>
        <begin position="238"/>
        <end position="265"/>
    </location>
</feature>
<evidence type="ECO:0000256" key="5">
    <source>
        <dbReference type="ARBA" id="ARBA00022553"/>
    </source>
</evidence>
<organism evidence="14 15">
    <name type="scientific">Terricaulis silvestris</name>
    <dbReference type="NCBI Taxonomy" id="2686094"/>
    <lineage>
        <taxon>Bacteria</taxon>
        <taxon>Pseudomonadati</taxon>
        <taxon>Pseudomonadota</taxon>
        <taxon>Alphaproteobacteria</taxon>
        <taxon>Caulobacterales</taxon>
        <taxon>Caulobacteraceae</taxon>
        <taxon>Terricaulis</taxon>
    </lineage>
</organism>
<feature type="domain" description="Histidine kinase" evidence="12">
    <location>
        <begin position="271"/>
        <end position="480"/>
    </location>
</feature>
<evidence type="ECO:0000256" key="11">
    <source>
        <dbReference type="SAM" id="Phobius"/>
    </source>
</evidence>
<name>A0A6I6MTH2_9CAUL</name>
<evidence type="ECO:0000256" key="7">
    <source>
        <dbReference type="ARBA" id="ARBA00022741"/>
    </source>
</evidence>
<dbReference type="SUPFAM" id="SSF47384">
    <property type="entry name" value="Homodimeric domain of signal transducing histidine kinase"/>
    <property type="match status" value="1"/>
</dbReference>
<comment type="catalytic activity">
    <reaction evidence="1">
        <text>ATP + protein L-histidine = ADP + protein N-phospho-L-histidine.</text>
        <dbReference type="EC" id="2.7.13.3"/>
    </reaction>
</comment>
<dbReference type="GO" id="GO:0000155">
    <property type="term" value="F:phosphorelay sensor kinase activity"/>
    <property type="evidence" value="ECO:0007669"/>
    <property type="project" value="InterPro"/>
</dbReference>
<evidence type="ECO:0000256" key="3">
    <source>
        <dbReference type="ARBA" id="ARBA00012438"/>
    </source>
</evidence>
<dbReference type="AlphaFoldDB" id="A0A6I6MTH2"/>
<evidence type="ECO:0000256" key="8">
    <source>
        <dbReference type="ARBA" id="ARBA00022777"/>
    </source>
</evidence>